<reference evidence="1" key="1">
    <citation type="submission" date="2021-01" db="EMBL/GenBank/DDBJ databases">
        <title>Genome public.</title>
        <authorList>
            <person name="Liu C."/>
            <person name="Sun Q."/>
        </authorList>
    </citation>
    <scope>NUCLEOTIDE SEQUENCE</scope>
    <source>
        <strain evidence="1">YIM B02565</strain>
    </source>
</reference>
<accession>A0A937FKG2</accession>
<dbReference type="RefSeq" id="WP_202768923.1">
    <property type="nucleotide sequence ID" value="NZ_JAESWA010000024.1"/>
</dbReference>
<gene>
    <name evidence="1" type="ORF">JK634_16970</name>
</gene>
<evidence type="ECO:0000313" key="2">
    <source>
        <dbReference type="Proteomes" id="UP000623681"/>
    </source>
</evidence>
<dbReference type="AlphaFoldDB" id="A0A937FKG2"/>
<protein>
    <submittedName>
        <fullName evidence="1">Uncharacterized protein</fullName>
    </submittedName>
</protein>
<name>A0A937FKG2_9CLOT</name>
<organism evidence="1 2">
    <name type="scientific">Clostridium paridis</name>
    <dbReference type="NCBI Taxonomy" id="2803863"/>
    <lineage>
        <taxon>Bacteria</taxon>
        <taxon>Bacillati</taxon>
        <taxon>Bacillota</taxon>
        <taxon>Clostridia</taxon>
        <taxon>Eubacteriales</taxon>
        <taxon>Clostridiaceae</taxon>
        <taxon>Clostridium</taxon>
    </lineage>
</organism>
<proteinExistence type="predicted"/>
<keyword evidence="2" id="KW-1185">Reference proteome</keyword>
<dbReference type="EMBL" id="JAESWA010000024">
    <property type="protein sequence ID" value="MBL4933486.1"/>
    <property type="molecule type" value="Genomic_DNA"/>
</dbReference>
<evidence type="ECO:0000313" key="1">
    <source>
        <dbReference type="EMBL" id="MBL4933486.1"/>
    </source>
</evidence>
<comment type="caution">
    <text evidence="1">The sequence shown here is derived from an EMBL/GenBank/DDBJ whole genome shotgun (WGS) entry which is preliminary data.</text>
</comment>
<dbReference type="Proteomes" id="UP000623681">
    <property type="component" value="Unassembled WGS sequence"/>
</dbReference>
<sequence>MAIKDYLKFFSTETHLQLDYIITFKDMDRPNITDFPALQQLGNWDSYGEHGFRISCKLPKDKFEEVISEEMNISKDKFTIINSAEFAGARFF</sequence>